<reference evidence="2" key="1">
    <citation type="journal article" date="2014" name="Science">
        <title>Ancient hybridizations among the ancestral genomes of bread wheat.</title>
        <authorList>
            <consortium name="International Wheat Genome Sequencing Consortium,"/>
            <person name="Marcussen T."/>
            <person name="Sandve S.R."/>
            <person name="Heier L."/>
            <person name="Spannagl M."/>
            <person name="Pfeifer M."/>
            <person name="Jakobsen K.S."/>
            <person name="Wulff B.B."/>
            <person name="Steuernagel B."/>
            <person name="Mayer K.F."/>
            <person name="Olsen O.A."/>
        </authorList>
    </citation>
    <scope>NUCLEOTIDE SEQUENCE [LARGE SCALE GENOMIC DNA]</scope>
    <source>
        <strain evidence="2">cv. AL8/78</strain>
    </source>
</reference>
<evidence type="ECO:0008006" key="3">
    <source>
        <dbReference type="Google" id="ProtNLM"/>
    </source>
</evidence>
<proteinExistence type="predicted"/>
<name>A0A452YB33_AEGTS</name>
<dbReference type="EnsemblPlants" id="AET1Gv20361200.1">
    <property type="protein sequence ID" value="AET1Gv20361200.1"/>
    <property type="gene ID" value="AET1Gv20361200"/>
</dbReference>
<dbReference type="PANTHER" id="PTHR33170">
    <property type="entry name" value="DUF4283 DOMAIN-CONTAINING PROTEIN-RELATED"/>
    <property type="match status" value="1"/>
</dbReference>
<keyword evidence="2" id="KW-1185">Reference proteome</keyword>
<reference evidence="1" key="3">
    <citation type="journal article" date="2017" name="Nature">
        <title>Genome sequence of the progenitor of the wheat D genome Aegilops tauschii.</title>
        <authorList>
            <person name="Luo M.C."/>
            <person name="Gu Y.Q."/>
            <person name="Puiu D."/>
            <person name="Wang H."/>
            <person name="Twardziok S.O."/>
            <person name="Deal K.R."/>
            <person name="Huo N."/>
            <person name="Zhu T."/>
            <person name="Wang L."/>
            <person name="Wang Y."/>
            <person name="McGuire P.E."/>
            <person name="Liu S."/>
            <person name="Long H."/>
            <person name="Ramasamy R.K."/>
            <person name="Rodriguez J.C."/>
            <person name="Van S.L."/>
            <person name="Yuan L."/>
            <person name="Wang Z."/>
            <person name="Xia Z."/>
            <person name="Xiao L."/>
            <person name="Anderson O.D."/>
            <person name="Ouyang S."/>
            <person name="Liang Y."/>
            <person name="Zimin A.V."/>
            <person name="Pertea G."/>
            <person name="Qi P."/>
            <person name="Bennetzen J.L."/>
            <person name="Dai X."/>
            <person name="Dawson M.W."/>
            <person name="Muller H.G."/>
            <person name="Kugler K."/>
            <person name="Rivarola-Duarte L."/>
            <person name="Spannagl M."/>
            <person name="Mayer K.F.X."/>
            <person name="Lu F.H."/>
            <person name="Bevan M.W."/>
            <person name="Leroy P."/>
            <person name="Li P."/>
            <person name="You F.M."/>
            <person name="Sun Q."/>
            <person name="Liu Z."/>
            <person name="Lyons E."/>
            <person name="Wicker T."/>
            <person name="Salzberg S.L."/>
            <person name="Devos K.M."/>
            <person name="Dvorak J."/>
        </authorList>
    </citation>
    <scope>NUCLEOTIDE SEQUENCE [LARGE SCALE GENOMIC DNA]</scope>
    <source>
        <strain evidence="1">cv. AL8/78</strain>
    </source>
</reference>
<accession>A0A452YB33</accession>
<evidence type="ECO:0000313" key="2">
    <source>
        <dbReference type="Proteomes" id="UP000015105"/>
    </source>
</evidence>
<dbReference type="Proteomes" id="UP000015105">
    <property type="component" value="Chromosome 1D"/>
</dbReference>
<organism evidence="1 2">
    <name type="scientific">Aegilops tauschii subsp. strangulata</name>
    <name type="common">Goatgrass</name>
    <dbReference type="NCBI Taxonomy" id="200361"/>
    <lineage>
        <taxon>Eukaryota</taxon>
        <taxon>Viridiplantae</taxon>
        <taxon>Streptophyta</taxon>
        <taxon>Embryophyta</taxon>
        <taxon>Tracheophyta</taxon>
        <taxon>Spermatophyta</taxon>
        <taxon>Magnoliopsida</taxon>
        <taxon>Liliopsida</taxon>
        <taxon>Poales</taxon>
        <taxon>Poaceae</taxon>
        <taxon>BOP clade</taxon>
        <taxon>Pooideae</taxon>
        <taxon>Triticodae</taxon>
        <taxon>Triticeae</taxon>
        <taxon>Triticinae</taxon>
        <taxon>Aegilops</taxon>
    </lineage>
</organism>
<dbReference type="PANTHER" id="PTHR33170:SF40">
    <property type="entry name" value="OS04G0557100 PROTEIN"/>
    <property type="match status" value="1"/>
</dbReference>
<dbReference type="AlphaFoldDB" id="A0A452YB33"/>
<reference evidence="1" key="4">
    <citation type="submission" date="2019-03" db="UniProtKB">
        <authorList>
            <consortium name="EnsemblPlants"/>
        </authorList>
    </citation>
    <scope>IDENTIFICATION</scope>
</reference>
<evidence type="ECO:0000313" key="1">
    <source>
        <dbReference type="EnsemblPlants" id="AET1Gv20361200.1"/>
    </source>
</evidence>
<reference evidence="2" key="2">
    <citation type="journal article" date="2017" name="Nat. Plants">
        <title>The Aegilops tauschii genome reveals multiple impacts of transposons.</title>
        <authorList>
            <person name="Zhao G."/>
            <person name="Zou C."/>
            <person name="Li K."/>
            <person name="Wang K."/>
            <person name="Li T."/>
            <person name="Gao L."/>
            <person name="Zhang X."/>
            <person name="Wang H."/>
            <person name="Yang Z."/>
            <person name="Liu X."/>
            <person name="Jiang W."/>
            <person name="Mao L."/>
            <person name="Kong X."/>
            <person name="Jiao Y."/>
            <person name="Jia J."/>
        </authorList>
    </citation>
    <scope>NUCLEOTIDE SEQUENCE [LARGE SCALE GENOMIC DNA]</scope>
    <source>
        <strain evidence="2">cv. AL8/78</strain>
    </source>
</reference>
<protein>
    <recommendedName>
        <fullName evidence="3">DUF4283 domain-containing protein</fullName>
    </recommendedName>
</protein>
<reference evidence="1" key="5">
    <citation type="journal article" date="2021" name="G3 (Bethesda)">
        <title>Aegilops tauschii genome assembly Aet v5.0 features greater sequence contiguity and improved annotation.</title>
        <authorList>
            <person name="Wang L."/>
            <person name="Zhu T."/>
            <person name="Rodriguez J.C."/>
            <person name="Deal K.R."/>
            <person name="Dubcovsky J."/>
            <person name="McGuire P.E."/>
            <person name="Lux T."/>
            <person name="Spannagl M."/>
            <person name="Mayer K.F.X."/>
            <person name="Baldrich P."/>
            <person name="Meyers B.C."/>
            <person name="Huo N."/>
            <person name="Gu Y.Q."/>
            <person name="Zhou H."/>
            <person name="Devos K.M."/>
            <person name="Bennetzen J.L."/>
            <person name="Unver T."/>
            <person name="Budak H."/>
            <person name="Gulick P.J."/>
            <person name="Galiba G."/>
            <person name="Kalapos B."/>
            <person name="Nelson D.R."/>
            <person name="Li P."/>
            <person name="You F.M."/>
            <person name="Luo M.C."/>
            <person name="Dvorak J."/>
        </authorList>
    </citation>
    <scope>NUCLEOTIDE SEQUENCE [LARGE SCALE GENOMIC DNA]</scope>
    <source>
        <strain evidence="1">cv. AL8/78</strain>
    </source>
</reference>
<sequence length="80" mass="8914">VQVPGTECILEFHEWKRVEPQGKPLTQVWLRFSGAPSKPMQDARVVASLGILVGKTERVDMAFTRAHGVARMLVSVLDIE</sequence>
<dbReference type="Gramene" id="AET1Gv20361200.1">
    <property type="protein sequence ID" value="AET1Gv20361200.1"/>
    <property type="gene ID" value="AET1Gv20361200"/>
</dbReference>